<organism evidence="4 5">
    <name type="scientific">Streptomyces sioyaensis</name>
    <dbReference type="NCBI Taxonomy" id="67364"/>
    <lineage>
        <taxon>Bacteria</taxon>
        <taxon>Bacillati</taxon>
        <taxon>Actinomycetota</taxon>
        <taxon>Actinomycetes</taxon>
        <taxon>Kitasatosporales</taxon>
        <taxon>Streptomycetaceae</taxon>
        <taxon>Streptomyces</taxon>
    </lineage>
</organism>
<dbReference type="Proteomes" id="UP000289482">
    <property type="component" value="Unassembled WGS sequence"/>
</dbReference>
<keyword evidence="2" id="KW-1133">Transmembrane helix</keyword>
<feature type="transmembrane region" description="Helical" evidence="2">
    <location>
        <begin position="200"/>
        <end position="219"/>
    </location>
</feature>
<dbReference type="SUPFAM" id="SSF47413">
    <property type="entry name" value="lambda repressor-like DNA-binding domains"/>
    <property type="match status" value="1"/>
</dbReference>
<gene>
    <name evidence="4" type="ORF">EST54_17015</name>
</gene>
<name>A0A4Q1R1Y5_9ACTN</name>
<sequence length="378" mass="38735">MPRWKALPEELDPQIREFTGQLRRLIDRNGLSVAAVADSTGFSKTSWERYLNGRLLPPLRAVLALAEQTGAHPSHLTTLWELAERAWSRSEMRQDVTMEAIRVAQARAALGELDTEPAGDAPPATGTRPEKSGKGDKGDKGGKAEKGGKAGESGESGPAPQSQLPSSADFPSWGAAAPSPDTAPADGKTGRRGGRYRTPMILVGAAGAVLMATAAVLLLNPGAEATKKAAAPKPPVAPPPRVQSALPDGVRCTGDECAGKDPEKMGCGGQHAVTPSRGLAGRTLIEVRYSTVCHTAWARISRAAQGDQATISAGGHRATARAERAGDAYTPMVAVSGDPAKVAACGTTVAGVKGCSRPLPVTAAGATAPSGAPSGTAR</sequence>
<feature type="domain" description="HTH cro/C1-type" evidence="3">
    <location>
        <begin position="21"/>
        <end position="76"/>
    </location>
</feature>
<dbReference type="AlphaFoldDB" id="A0A4Q1R1Y5"/>
<reference evidence="4 5" key="1">
    <citation type="submission" date="2019-01" db="EMBL/GenBank/DDBJ databases">
        <title>Draft genome sequences of the type strain Streptomyces sioyaensis DSM 40032 and its novel strain, TM32, a thermotolerant antibiotics-producing actinobacterium.</title>
        <authorList>
            <person name="Nakaew N."/>
            <person name="Lumyong S."/>
            <person name="Sloan W.T."/>
            <person name="Sungthong R."/>
        </authorList>
    </citation>
    <scope>NUCLEOTIDE SEQUENCE [LARGE SCALE GENOMIC DNA]</scope>
    <source>
        <strain evidence="4 5">DSM 40032</strain>
    </source>
</reference>
<evidence type="ECO:0000259" key="3">
    <source>
        <dbReference type="SMART" id="SM00530"/>
    </source>
</evidence>
<dbReference type="InterPro" id="IPR021224">
    <property type="entry name" value="DUF2690"/>
</dbReference>
<keyword evidence="5" id="KW-1185">Reference proteome</keyword>
<keyword evidence="2" id="KW-0812">Transmembrane</keyword>
<dbReference type="Pfam" id="PF10901">
    <property type="entry name" value="DUF2690"/>
    <property type="match status" value="1"/>
</dbReference>
<dbReference type="Pfam" id="PF13560">
    <property type="entry name" value="HTH_31"/>
    <property type="match status" value="1"/>
</dbReference>
<comment type="caution">
    <text evidence="4">The sequence shown here is derived from an EMBL/GenBank/DDBJ whole genome shotgun (WGS) entry which is preliminary data.</text>
</comment>
<protein>
    <submittedName>
        <fullName evidence="4">XRE family transcriptional regulator</fullName>
    </submittedName>
</protein>
<feature type="region of interest" description="Disordered" evidence="1">
    <location>
        <begin position="229"/>
        <end position="248"/>
    </location>
</feature>
<feature type="compositionally biased region" description="Low complexity" evidence="1">
    <location>
        <begin position="175"/>
        <end position="187"/>
    </location>
</feature>
<feature type="compositionally biased region" description="Pro residues" evidence="1">
    <location>
        <begin position="232"/>
        <end position="241"/>
    </location>
</feature>
<accession>A0A4Q1R1Y5</accession>
<feature type="compositionally biased region" description="Basic and acidic residues" evidence="1">
    <location>
        <begin position="128"/>
        <end position="149"/>
    </location>
</feature>
<feature type="region of interest" description="Disordered" evidence="1">
    <location>
        <begin position="110"/>
        <end position="195"/>
    </location>
</feature>
<keyword evidence="2" id="KW-0472">Membrane</keyword>
<evidence type="ECO:0000256" key="1">
    <source>
        <dbReference type="SAM" id="MobiDB-lite"/>
    </source>
</evidence>
<dbReference type="EMBL" id="SDIF01000043">
    <property type="protein sequence ID" value="RXS65958.1"/>
    <property type="molecule type" value="Genomic_DNA"/>
</dbReference>
<dbReference type="GeneID" id="95779658"/>
<dbReference type="GO" id="GO:0003677">
    <property type="term" value="F:DNA binding"/>
    <property type="evidence" value="ECO:0007669"/>
    <property type="project" value="InterPro"/>
</dbReference>
<evidence type="ECO:0000313" key="5">
    <source>
        <dbReference type="Proteomes" id="UP000289482"/>
    </source>
</evidence>
<dbReference type="RefSeq" id="WP_129248484.1">
    <property type="nucleotide sequence ID" value="NZ_JABZEL010000008.1"/>
</dbReference>
<dbReference type="InterPro" id="IPR001387">
    <property type="entry name" value="Cro/C1-type_HTH"/>
</dbReference>
<dbReference type="InterPro" id="IPR010982">
    <property type="entry name" value="Lambda_DNA-bd_dom_sf"/>
</dbReference>
<proteinExistence type="predicted"/>
<dbReference type="Gene3D" id="1.10.260.40">
    <property type="entry name" value="lambda repressor-like DNA-binding domains"/>
    <property type="match status" value="1"/>
</dbReference>
<evidence type="ECO:0000313" key="4">
    <source>
        <dbReference type="EMBL" id="RXS65958.1"/>
    </source>
</evidence>
<dbReference type="SMART" id="SM00530">
    <property type="entry name" value="HTH_XRE"/>
    <property type="match status" value="1"/>
</dbReference>
<dbReference type="CDD" id="cd00093">
    <property type="entry name" value="HTH_XRE"/>
    <property type="match status" value="1"/>
</dbReference>
<evidence type="ECO:0000256" key="2">
    <source>
        <dbReference type="SAM" id="Phobius"/>
    </source>
</evidence>